<dbReference type="EMBL" id="VCMV01000002">
    <property type="protein sequence ID" value="KAB0269472.1"/>
    <property type="molecule type" value="Genomic_DNA"/>
</dbReference>
<dbReference type="CDD" id="cd06581">
    <property type="entry name" value="TM_PBP1_LivM_like"/>
    <property type="match status" value="1"/>
</dbReference>
<proteinExistence type="predicted"/>
<dbReference type="Pfam" id="PF02653">
    <property type="entry name" value="BPD_transp_2"/>
    <property type="match status" value="1"/>
</dbReference>
<feature type="transmembrane region" description="Helical" evidence="6">
    <location>
        <begin position="159"/>
        <end position="179"/>
    </location>
</feature>
<feature type="transmembrane region" description="Helical" evidence="6">
    <location>
        <begin position="62"/>
        <end position="79"/>
    </location>
</feature>
<evidence type="ECO:0000256" key="5">
    <source>
        <dbReference type="ARBA" id="ARBA00023136"/>
    </source>
</evidence>
<feature type="transmembrane region" description="Helical" evidence="6">
    <location>
        <begin position="113"/>
        <end position="139"/>
    </location>
</feature>
<feature type="transmembrane region" description="Helical" evidence="6">
    <location>
        <begin position="9"/>
        <end position="25"/>
    </location>
</feature>
<name>A0A5N3PIA4_9HYPH</name>
<dbReference type="RefSeq" id="WP_150941737.1">
    <property type="nucleotide sequence ID" value="NZ_VCMV01000002.1"/>
</dbReference>
<protein>
    <submittedName>
        <fullName evidence="7">Branched-chain amino acid ABC transporter permease</fullName>
    </submittedName>
</protein>
<organism evidence="7 8">
    <name type="scientific">Microvirga brassicacearum</name>
    <dbReference type="NCBI Taxonomy" id="2580413"/>
    <lineage>
        <taxon>Bacteria</taxon>
        <taxon>Pseudomonadati</taxon>
        <taxon>Pseudomonadota</taxon>
        <taxon>Alphaproteobacteria</taxon>
        <taxon>Hyphomicrobiales</taxon>
        <taxon>Methylobacteriaceae</taxon>
        <taxon>Microvirga</taxon>
    </lineage>
</organism>
<reference evidence="7 8" key="1">
    <citation type="journal article" date="2019" name="Microorganisms">
        <title>Genome Insights into the Novel Species Microvirga brassicacearum, a Rapeseed Endophyte with Biotechnological Potential.</title>
        <authorList>
            <person name="Jimenez-Gomez A."/>
            <person name="Saati-Santamaria Z."/>
            <person name="Igual J.M."/>
            <person name="Rivas R."/>
            <person name="Mateos P.F."/>
            <person name="Garcia-Fraile P."/>
        </authorList>
    </citation>
    <scope>NUCLEOTIDE SEQUENCE [LARGE SCALE GENOMIC DNA]</scope>
    <source>
        <strain evidence="7 8">CDVBN77</strain>
    </source>
</reference>
<dbReference type="GO" id="GO:0005886">
    <property type="term" value="C:plasma membrane"/>
    <property type="evidence" value="ECO:0007669"/>
    <property type="project" value="UniProtKB-SubCell"/>
</dbReference>
<keyword evidence="8" id="KW-1185">Reference proteome</keyword>
<evidence type="ECO:0000313" key="8">
    <source>
        <dbReference type="Proteomes" id="UP000325684"/>
    </source>
</evidence>
<keyword evidence="2" id="KW-1003">Cell membrane</keyword>
<comment type="subcellular location">
    <subcellularLocation>
        <location evidence="1">Cell membrane</location>
        <topology evidence="1">Multi-pass membrane protein</topology>
    </subcellularLocation>
</comment>
<sequence>MKHTSLGEWLLYGAICAYLLLIYLLPSQAWLGFTINALIVTILSVAWNLLGGFGGQMSFGHAALFGTGAYVTAILQVKLGVNPWLAAGLAVVAATLVAGFIGALSFRYGLRGSYFALVTLAFAEVLRILASSFAFTGGGQGILVPYKAGLANFQFADRITTYTLVLVMVAVAMLITVAVQRSRFGAYLIAIRENEEAAKALGIDTFRTKVLAMMLSGAIGGAAGVAYLQTYLFIDAPIAYGSTMSIEALLGPIIGGAGTIWGPVVGTLSLHLLGEGAKHLVSGAPGLNLVLYGVLLLVILRYLPDGIVGFARGIGRTGQAAAVSVKEAQ</sequence>
<dbReference type="OrthoDB" id="9814461at2"/>
<feature type="transmembrane region" description="Helical" evidence="6">
    <location>
        <begin position="85"/>
        <end position="106"/>
    </location>
</feature>
<gene>
    <name evidence="7" type="ORF">FEZ63_00795</name>
</gene>
<dbReference type="AlphaFoldDB" id="A0A5N3PIA4"/>
<dbReference type="Proteomes" id="UP000325684">
    <property type="component" value="Unassembled WGS sequence"/>
</dbReference>
<dbReference type="InterPro" id="IPR001851">
    <property type="entry name" value="ABC_transp_permease"/>
</dbReference>
<evidence type="ECO:0000256" key="1">
    <source>
        <dbReference type="ARBA" id="ARBA00004651"/>
    </source>
</evidence>
<feature type="transmembrane region" description="Helical" evidence="6">
    <location>
        <begin position="285"/>
        <end position="303"/>
    </location>
</feature>
<feature type="transmembrane region" description="Helical" evidence="6">
    <location>
        <begin position="210"/>
        <end position="229"/>
    </location>
</feature>
<evidence type="ECO:0000256" key="3">
    <source>
        <dbReference type="ARBA" id="ARBA00022692"/>
    </source>
</evidence>
<dbReference type="InterPro" id="IPR043428">
    <property type="entry name" value="LivM-like"/>
</dbReference>
<keyword evidence="4 6" id="KW-1133">Transmembrane helix</keyword>
<keyword evidence="3 6" id="KW-0812">Transmembrane</keyword>
<accession>A0A5N3PIA4</accession>
<evidence type="ECO:0000256" key="2">
    <source>
        <dbReference type="ARBA" id="ARBA00022475"/>
    </source>
</evidence>
<evidence type="ECO:0000256" key="4">
    <source>
        <dbReference type="ARBA" id="ARBA00022989"/>
    </source>
</evidence>
<dbReference type="PANTHER" id="PTHR30482">
    <property type="entry name" value="HIGH-AFFINITY BRANCHED-CHAIN AMINO ACID TRANSPORT SYSTEM PERMEASE"/>
    <property type="match status" value="1"/>
</dbReference>
<evidence type="ECO:0000256" key="6">
    <source>
        <dbReference type="SAM" id="Phobius"/>
    </source>
</evidence>
<comment type="caution">
    <text evidence="7">The sequence shown here is derived from an EMBL/GenBank/DDBJ whole genome shotgun (WGS) entry which is preliminary data.</text>
</comment>
<dbReference type="GO" id="GO:0015658">
    <property type="term" value="F:branched-chain amino acid transmembrane transporter activity"/>
    <property type="evidence" value="ECO:0007669"/>
    <property type="project" value="InterPro"/>
</dbReference>
<evidence type="ECO:0000313" key="7">
    <source>
        <dbReference type="EMBL" id="KAB0269472.1"/>
    </source>
</evidence>
<keyword evidence="5 6" id="KW-0472">Membrane</keyword>
<feature type="transmembrane region" description="Helical" evidence="6">
    <location>
        <begin position="31"/>
        <end position="50"/>
    </location>
</feature>
<feature type="transmembrane region" description="Helical" evidence="6">
    <location>
        <begin position="249"/>
        <end position="273"/>
    </location>
</feature>
<dbReference type="PANTHER" id="PTHR30482:SF17">
    <property type="entry name" value="ABC TRANSPORTER ATP-BINDING PROTEIN"/>
    <property type="match status" value="1"/>
</dbReference>